<reference evidence="3" key="1">
    <citation type="submission" date="2017-03" db="EMBL/GenBank/DDBJ databases">
        <title>Phytopthora megakarya and P. palmivora, two closely related causual agents of cacao black pod achieved similar genome size and gene model numbers by different mechanisms.</title>
        <authorList>
            <person name="Ali S."/>
            <person name="Shao J."/>
            <person name="Larry D.J."/>
            <person name="Kronmiller B."/>
            <person name="Shen D."/>
            <person name="Strem M.D."/>
            <person name="Melnick R.L."/>
            <person name="Guiltinan M.J."/>
            <person name="Tyler B.M."/>
            <person name="Meinhardt L.W."/>
            <person name="Bailey B.A."/>
        </authorList>
    </citation>
    <scope>NUCLEOTIDE SEQUENCE [LARGE SCALE GENOMIC DNA]</scope>
    <source>
        <strain evidence="3">zdho120</strain>
    </source>
</reference>
<dbReference type="OrthoDB" id="115014at2759"/>
<dbReference type="EMBL" id="NBNE01012251">
    <property type="protein sequence ID" value="OWY95969.1"/>
    <property type="molecule type" value="Genomic_DNA"/>
</dbReference>
<proteinExistence type="predicted"/>
<organism evidence="2 3">
    <name type="scientific">Phytophthora megakarya</name>
    <dbReference type="NCBI Taxonomy" id="4795"/>
    <lineage>
        <taxon>Eukaryota</taxon>
        <taxon>Sar</taxon>
        <taxon>Stramenopiles</taxon>
        <taxon>Oomycota</taxon>
        <taxon>Peronosporomycetes</taxon>
        <taxon>Peronosporales</taxon>
        <taxon>Peronosporaceae</taxon>
        <taxon>Phytophthora</taxon>
    </lineage>
</organism>
<gene>
    <name evidence="2" type="ORF">PHMEG_00033885</name>
</gene>
<feature type="region of interest" description="Disordered" evidence="1">
    <location>
        <begin position="111"/>
        <end position="146"/>
    </location>
</feature>
<comment type="caution">
    <text evidence="2">The sequence shown here is derived from an EMBL/GenBank/DDBJ whole genome shotgun (WGS) entry which is preliminary data.</text>
</comment>
<feature type="compositionally biased region" description="Low complexity" evidence="1">
    <location>
        <begin position="126"/>
        <end position="137"/>
    </location>
</feature>
<evidence type="ECO:0000256" key="1">
    <source>
        <dbReference type="SAM" id="MobiDB-lite"/>
    </source>
</evidence>
<evidence type="ECO:0000313" key="3">
    <source>
        <dbReference type="Proteomes" id="UP000198211"/>
    </source>
</evidence>
<keyword evidence="3" id="KW-1185">Reference proteome</keyword>
<dbReference type="Proteomes" id="UP000198211">
    <property type="component" value="Unassembled WGS sequence"/>
</dbReference>
<name>A0A225UUQ2_9STRA</name>
<evidence type="ECO:0000313" key="2">
    <source>
        <dbReference type="EMBL" id="OWY95969.1"/>
    </source>
</evidence>
<sequence>MQNNGLDVELQRTLNELCTDLFITSALDDCSAILQSLALLAETFPQAQSLLGRLLSRFDDSPKHPRTVSKLSALSTEFLYNNETAHSGVCLLAALANDNVRNQRRIVQNVTARHRSQQIRTMEQYSSNREASSSSRTRTGDGESANENCKTVVYPVVFRLLMKVSLCRVTVTNV</sequence>
<dbReference type="AlphaFoldDB" id="A0A225UUQ2"/>
<protein>
    <submittedName>
        <fullName evidence="2">Uncharacterized protein</fullName>
    </submittedName>
</protein>
<accession>A0A225UUQ2</accession>